<evidence type="ECO:0000259" key="10">
    <source>
        <dbReference type="SMART" id="SM00986"/>
    </source>
</evidence>
<reference evidence="12" key="1">
    <citation type="submission" date="2016-10" db="EMBL/GenBank/DDBJ databases">
        <authorList>
            <person name="Varghese N."/>
            <person name="Submissions S."/>
        </authorList>
    </citation>
    <scope>NUCLEOTIDE SEQUENCE [LARGE SCALE GENOMIC DNA]</scope>
    <source>
        <strain evidence="12">DSM 26922</strain>
    </source>
</reference>
<dbReference type="NCBIfam" id="TIGR03914">
    <property type="entry name" value="UDG_fam_dom"/>
    <property type="match status" value="1"/>
</dbReference>
<dbReference type="Pfam" id="PF03167">
    <property type="entry name" value="UDG"/>
    <property type="match status" value="1"/>
</dbReference>
<organism evidence="11 12">
    <name type="scientific">Litoreibacter albidus</name>
    <dbReference type="NCBI Taxonomy" id="670155"/>
    <lineage>
        <taxon>Bacteria</taxon>
        <taxon>Pseudomonadati</taxon>
        <taxon>Pseudomonadota</taxon>
        <taxon>Alphaproteobacteria</taxon>
        <taxon>Rhodobacterales</taxon>
        <taxon>Roseobacteraceae</taxon>
        <taxon>Litoreibacter</taxon>
    </lineage>
</organism>
<protein>
    <recommendedName>
        <fullName evidence="2">Type-4 uracil-DNA glycosylase</fullName>
    </recommendedName>
</protein>
<sequence>MKRIVLPRLGVDTAWRDAARACLAAGMSPRDVTFGQGAAGGLFDEVSAPPVVDDSRLSVPKSFVSLARAVVWHTDADRFDRLYSCLYRLQRERGLMQDRADPLVQSLRAMEKAVYRCQHKMKAFVRFREIGDPEAERRSFAAWFEPTHHTMEPTATFFVKRFADMDWRIVTPDVTAIFEGGVLRFAVDLPKPDLREDAHEDLWTTYFCNIFNPARLKVNAMTSEMPKKYWKNLPEAAAIPRLIAEAPARARAMAEAAPTLPPVRAAKVQSAATRGAHWDGPQSGFAAALASCQRCPLHAQATQVVAGCGPDKAALMIVGEQPGDIEDLHGRPFIGPAGQVLGQAMQHVGLERDRVYLTNAVKHFKHVVRGKRRIHQTPASDEVEHCRLWLDTELLRVQPKLVVALGATAAMALTGRKGPISGRRGKVEAGRDGVPVLITYHPAYILRLPDTAAQSTARDVLMRDLAEAKALVAE</sequence>
<feature type="domain" description="Uracil-DNA glycosylase-like" evidence="10">
    <location>
        <begin position="306"/>
        <end position="461"/>
    </location>
</feature>
<dbReference type="InterPro" id="IPR005273">
    <property type="entry name" value="Ura-DNA_glyco_family4"/>
</dbReference>
<evidence type="ECO:0000313" key="12">
    <source>
        <dbReference type="Proteomes" id="UP000199441"/>
    </source>
</evidence>
<dbReference type="InterPro" id="IPR036895">
    <property type="entry name" value="Uracil-DNA_glycosylase-like_sf"/>
</dbReference>
<dbReference type="Proteomes" id="UP000199441">
    <property type="component" value="Unassembled WGS sequence"/>
</dbReference>
<dbReference type="Pfam" id="PF13566">
    <property type="entry name" value="DUF4130"/>
    <property type="match status" value="1"/>
</dbReference>
<dbReference type="InterPro" id="IPR005122">
    <property type="entry name" value="Uracil-DNA_glycosylase-like"/>
</dbReference>
<dbReference type="GO" id="GO:0046872">
    <property type="term" value="F:metal ion binding"/>
    <property type="evidence" value="ECO:0007669"/>
    <property type="project" value="UniProtKB-KW"/>
</dbReference>
<evidence type="ECO:0000256" key="9">
    <source>
        <dbReference type="ARBA" id="ARBA00023204"/>
    </source>
</evidence>
<proteinExistence type="inferred from homology"/>
<evidence type="ECO:0000256" key="6">
    <source>
        <dbReference type="ARBA" id="ARBA00022801"/>
    </source>
</evidence>
<evidence type="ECO:0000256" key="8">
    <source>
        <dbReference type="ARBA" id="ARBA00023014"/>
    </source>
</evidence>
<dbReference type="PANTHER" id="PTHR33693">
    <property type="entry name" value="TYPE-5 URACIL-DNA GLYCOSYLASE"/>
    <property type="match status" value="1"/>
</dbReference>
<keyword evidence="6" id="KW-0378">Hydrolase</keyword>
<keyword evidence="4" id="KW-0479">Metal-binding</keyword>
<dbReference type="PANTHER" id="PTHR33693:SF9">
    <property type="entry name" value="TYPE-4 URACIL-DNA GLYCOSYLASE"/>
    <property type="match status" value="1"/>
</dbReference>
<evidence type="ECO:0000256" key="2">
    <source>
        <dbReference type="ARBA" id="ARBA00019403"/>
    </source>
</evidence>
<keyword evidence="5" id="KW-0227">DNA damage</keyword>
<keyword evidence="8" id="KW-0411">Iron-sulfur</keyword>
<dbReference type="CDD" id="cd10030">
    <property type="entry name" value="UDG-F4_TTUDGA_SPO1dp_like"/>
    <property type="match status" value="1"/>
</dbReference>
<accession>A0A1H2VL35</accession>
<comment type="similarity">
    <text evidence="1">Belongs to the uracil-DNA glycosylase (UDG) superfamily. Type 4 (UDGa) family.</text>
</comment>
<dbReference type="GO" id="GO:0051539">
    <property type="term" value="F:4 iron, 4 sulfur cluster binding"/>
    <property type="evidence" value="ECO:0007669"/>
    <property type="project" value="UniProtKB-KW"/>
</dbReference>
<dbReference type="NCBIfam" id="TIGR03915">
    <property type="entry name" value="SAM_7_link_chp"/>
    <property type="match status" value="1"/>
</dbReference>
<dbReference type="STRING" id="670155.SAMN04488001_1556"/>
<dbReference type="InterPro" id="IPR025404">
    <property type="entry name" value="DUF4130"/>
</dbReference>
<keyword evidence="12" id="KW-1185">Reference proteome</keyword>
<dbReference type="GO" id="GO:0006281">
    <property type="term" value="P:DNA repair"/>
    <property type="evidence" value="ECO:0007669"/>
    <property type="project" value="UniProtKB-KW"/>
</dbReference>
<evidence type="ECO:0000256" key="5">
    <source>
        <dbReference type="ARBA" id="ARBA00022763"/>
    </source>
</evidence>
<dbReference type="GO" id="GO:0097506">
    <property type="term" value="F:deaminated base DNA N-glycosylase activity"/>
    <property type="evidence" value="ECO:0007669"/>
    <property type="project" value="UniProtKB-ARBA"/>
</dbReference>
<dbReference type="SMART" id="SM00986">
    <property type="entry name" value="UDG"/>
    <property type="match status" value="1"/>
</dbReference>
<evidence type="ECO:0000256" key="7">
    <source>
        <dbReference type="ARBA" id="ARBA00023004"/>
    </source>
</evidence>
<dbReference type="AlphaFoldDB" id="A0A1H2VL35"/>
<keyword evidence="7" id="KW-0408">Iron</keyword>
<dbReference type="InterPro" id="IPR023875">
    <property type="entry name" value="DNA_repair_put"/>
</dbReference>
<evidence type="ECO:0000256" key="4">
    <source>
        <dbReference type="ARBA" id="ARBA00022723"/>
    </source>
</evidence>
<dbReference type="Gene3D" id="3.40.470.10">
    <property type="entry name" value="Uracil-DNA glycosylase-like domain"/>
    <property type="match status" value="1"/>
</dbReference>
<dbReference type="EMBL" id="FNOI01000002">
    <property type="protein sequence ID" value="SDW68940.1"/>
    <property type="molecule type" value="Genomic_DNA"/>
</dbReference>
<evidence type="ECO:0000256" key="1">
    <source>
        <dbReference type="ARBA" id="ARBA00006521"/>
    </source>
</evidence>
<evidence type="ECO:0000256" key="3">
    <source>
        <dbReference type="ARBA" id="ARBA00022485"/>
    </source>
</evidence>
<dbReference type="RefSeq" id="WP_089946313.1">
    <property type="nucleotide sequence ID" value="NZ_FNOI01000002.1"/>
</dbReference>
<gene>
    <name evidence="11" type="ORF">SAMN04488001_1556</name>
</gene>
<dbReference type="SMART" id="SM00987">
    <property type="entry name" value="UreE_C"/>
    <property type="match status" value="1"/>
</dbReference>
<keyword evidence="9" id="KW-0234">DNA repair</keyword>
<name>A0A1H2VL35_9RHOB</name>
<evidence type="ECO:0000313" key="11">
    <source>
        <dbReference type="EMBL" id="SDW68940.1"/>
    </source>
</evidence>
<dbReference type="NCBIfam" id="TIGR00758">
    <property type="entry name" value="UDG_fam4"/>
    <property type="match status" value="1"/>
</dbReference>
<dbReference type="SUPFAM" id="SSF52141">
    <property type="entry name" value="Uracil-DNA glycosylase-like"/>
    <property type="match status" value="1"/>
</dbReference>
<dbReference type="OrthoDB" id="5290748at2"/>
<dbReference type="InterPro" id="IPR051536">
    <property type="entry name" value="UDG_Type-4/5"/>
</dbReference>
<keyword evidence="3" id="KW-0004">4Fe-4S</keyword>